<keyword evidence="2" id="KW-1185">Reference proteome</keyword>
<organism evidence="1 2">
    <name type="scientific">Cohnella abietis</name>
    <dbReference type="NCBI Taxonomy" id="2507935"/>
    <lineage>
        <taxon>Bacteria</taxon>
        <taxon>Bacillati</taxon>
        <taxon>Bacillota</taxon>
        <taxon>Bacilli</taxon>
        <taxon>Bacillales</taxon>
        <taxon>Paenibacillaceae</taxon>
        <taxon>Cohnella</taxon>
    </lineage>
</organism>
<name>A0A3T1D891_9BACL</name>
<evidence type="ECO:0000313" key="1">
    <source>
        <dbReference type="EMBL" id="BBI34301.1"/>
    </source>
</evidence>
<dbReference type="InterPro" id="IPR034660">
    <property type="entry name" value="DinB/YfiT-like"/>
</dbReference>
<sequence length="168" mass="19445">MTTNLSNEFMIISKHRMKSHYYLKFKACLESLNNSQIIFKESESSNSIGGIVIHVIEHIKRNTQRLINPDIKYESGIENLFTDPVQDKEILIEHLQQTFAEFDIAISDAASLDMYNIYHLVEHTGYHLGQVVDRTQRLTGVKFQFVQNGIDEKSLKEAIDKELVKNMK</sequence>
<dbReference type="RefSeq" id="WP_130611407.1">
    <property type="nucleotide sequence ID" value="NZ_AP019400.1"/>
</dbReference>
<dbReference type="Gene3D" id="1.20.120.450">
    <property type="entry name" value="dinb family like domain"/>
    <property type="match status" value="1"/>
</dbReference>
<dbReference type="EMBL" id="AP019400">
    <property type="protein sequence ID" value="BBI34301.1"/>
    <property type="molecule type" value="Genomic_DNA"/>
</dbReference>
<evidence type="ECO:0008006" key="3">
    <source>
        <dbReference type="Google" id="ProtNLM"/>
    </source>
</evidence>
<dbReference type="AlphaFoldDB" id="A0A3T1D891"/>
<dbReference type="KEGG" id="cohn:KCTCHS21_37000"/>
<proteinExistence type="predicted"/>
<accession>A0A3T1D891</accession>
<reference evidence="1 2" key="1">
    <citation type="submission" date="2019-01" db="EMBL/GenBank/DDBJ databases">
        <title>Complete genome sequence of Cohnella hallensis HS21 isolated from Korean fir (Abies koreana) rhizospheric soil.</title>
        <authorList>
            <person name="Jiang L."/>
            <person name="Kang S.W."/>
            <person name="Kim S."/>
            <person name="Jung J."/>
            <person name="Kim C.Y."/>
            <person name="Kim D.H."/>
            <person name="Kim S.W."/>
            <person name="Lee J."/>
        </authorList>
    </citation>
    <scope>NUCLEOTIDE SEQUENCE [LARGE SCALE GENOMIC DNA]</scope>
    <source>
        <strain evidence="1 2">HS21</strain>
    </source>
</reference>
<dbReference type="SUPFAM" id="SSF109854">
    <property type="entry name" value="DinB/YfiT-like putative metalloenzymes"/>
    <property type="match status" value="1"/>
</dbReference>
<evidence type="ECO:0000313" key="2">
    <source>
        <dbReference type="Proteomes" id="UP000289856"/>
    </source>
</evidence>
<dbReference type="Proteomes" id="UP000289856">
    <property type="component" value="Chromosome"/>
</dbReference>
<protein>
    <recommendedName>
        <fullName evidence="3">DUF1572 domain-containing protein</fullName>
    </recommendedName>
</protein>
<gene>
    <name evidence="1" type="ORF">KCTCHS21_37000</name>
</gene>
<dbReference type="OrthoDB" id="893570at2"/>